<protein>
    <recommendedName>
        <fullName evidence="4">Monocarboxylate transporter</fullName>
    </recommendedName>
</protein>
<keyword evidence="1" id="KW-1133">Transmembrane helix</keyword>
<keyword evidence="1" id="KW-0472">Membrane</keyword>
<sequence>MRNPPPTVRTTRSVSVAAHSVMRTIPTRSVILPATDDNVAENYVVIPPDGGWGWVVVAVAFICYFIIDGTTYTFGIFLTDISKTFEVHPTRVALINSLLSGFTYFVGEIQ</sequence>
<dbReference type="Proteomes" id="UP001153737">
    <property type="component" value="Chromosome 7"/>
</dbReference>
<evidence type="ECO:0000313" key="2">
    <source>
        <dbReference type="EMBL" id="CAG9824022.1"/>
    </source>
</evidence>
<dbReference type="OrthoDB" id="6509908at2759"/>
<keyword evidence="3" id="KW-1185">Reference proteome</keyword>
<keyword evidence="1" id="KW-0812">Transmembrane</keyword>
<evidence type="ECO:0000256" key="1">
    <source>
        <dbReference type="SAM" id="Phobius"/>
    </source>
</evidence>
<accession>A0A9N9SI91</accession>
<dbReference type="InterPro" id="IPR036259">
    <property type="entry name" value="MFS_trans_sf"/>
</dbReference>
<name>A0A9N9SI91_PHACE</name>
<organism evidence="2 3">
    <name type="scientific">Phaedon cochleariae</name>
    <name type="common">Mustard beetle</name>
    <dbReference type="NCBI Taxonomy" id="80249"/>
    <lineage>
        <taxon>Eukaryota</taxon>
        <taxon>Metazoa</taxon>
        <taxon>Ecdysozoa</taxon>
        <taxon>Arthropoda</taxon>
        <taxon>Hexapoda</taxon>
        <taxon>Insecta</taxon>
        <taxon>Pterygota</taxon>
        <taxon>Neoptera</taxon>
        <taxon>Endopterygota</taxon>
        <taxon>Coleoptera</taxon>
        <taxon>Polyphaga</taxon>
        <taxon>Cucujiformia</taxon>
        <taxon>Chrysomeloidea</taxon>
        <taxon>Chrysomelidae</taxon>
        <taxon>Chrysomelinae</taxon>
        <taxon>Chrysomelini</taxon>
        <taxon>Phaedon</taxon>
    </lineage>
</organism>
<evidence type="ECO:0008006" key="4">
    <source>
        <dbReference type="Google" id="ProtNLM"/>
    </source>
</evidence>
<evidence type="ECO:0000313" key="3">
    <source>
        <dbReference type="Proteomes" id="UP001153737"/>
    </source>
</evidence>
<feature type="transmembrane region" description="Helical" evidence="1">
    <location>
        <begin position="52"/>
        <end position="78"/>
    </location>
</feature>
<gene>
    <name evidence="2" type="ORF">PHAECO_LOCUS11282</name>
</gene>
<reference evidence="2" key="2">
    <citation type="submission" date="2022-10" db="EMBL/GenBank/DDBJ databases">
        <authorList>
            <consortium name="ENA_rothamsted_submissions"/>
            <consortium name="culmorum"/>
            <person name="King R."/>
        </authorList>
    </citation>
    <scope>NUCLEOTIDE SEQUENCE</scope>
</reference>
<dbReference type="AlphaFoldDB" id="A0A9N9SI91"/>
<dbReference type="SUPFAM" id="SSF103473">
    <property type="entry name" value="MFS general substrate transporter"/>
    <property type="match status" value="1"/>
</dbReference>
<reference evidence="2" key="1">
    <citation type="submission" date="2022-01" db="EMBL/GenBank/DDBJ databases">
        <authorList>
            <person name="King R."/>
        </authorList>
    </citation>
    <scope>NUCLEOTIDE SEQUENCE</scope>
</reference>
<dbReference type="EMBL" id="OU896713">
    <property type="protein sequence ID" value="CAG9824022.1"/>
    <property type="molecule type" value="Genomic_DNA"/>
</dbReference>
<proteinExistence type="predicted"/>